<evidence type="ECO:0000313" key="7">
    <source>
        <dbReference type="EMBL" id="KAK7417103.1"/>
    </source>
</evidence>
<dbReference type="SMART" id="SM00220">
    <property type="entry name" value="S_TKc"/>
    <property type="match status" value="1"/>
</dbReference>
<protein>
    <recommendedName>
        <fullName evidence="1">non-specific serine/threonine protein kinase</fullName>
        <ecNumber evidence="1">2.7.11.1</ecNumber>
    </recommendedName>
</protein>
<evidence type="ECO:0000256" key="1">
    <source>
        <dbReference type="ARBA" id="ARBA00012513"/>
    </source>
</evidence>
<evidence type="ECO:0000256" key="3">
    <source>
        <dbReference type="ARBA" id="ARBA00022741"/>
    </source>
</evidence>
<organism evidence="7 8">
    <name type="scientific">Neonectria magnoliae</name>
    <dbReference type="NCBI Taxonomy" id="2732573"/>
    <lineage>
        <taxon>Eukaryota</taxon>
        <taxon>Fungi</taxon>
        <taxon>Dikarya</taxon>
        <taxon>Ascomycota</taxon>
        <taxon>Pezizomycotina</taxon>
        <taxon>Sordariomycetes</taxon>
        <taxon>Hypocreomycetidae</taxon>
        <taxon>Hypocreales</taxon>
        <taxon>Nectriaceae</taxon>
        <taxon>Neonectria</taxon>
    </lineage>
</organism>
<reference evidence="7 8" key="1">
    <citation type="journal article" date="2025" name="Microbiol. Resour. Announc.">
        <title>Draft genome sequences for Neonectria magnoliae and Neonectria punicea, canker pathogens of Liriodendron tulipifera and Acer saccharum in West Virginia.</title>
        <authorList>
            <person name="Petronek H.M."/>
            <person name="Kasson M.T."/>
            <person name="Metheny A.M."/>
            <person name="Stauder C.M."/>
            <person name="Lovett B."/>
            <person name="Lynch S.C."/>
            <person name="Garnas J.R."/>
            <person name="Kasson L.R."/>
            <person name="Stajich J.E."/>
        </authorList>
    </citation>
    <scope>NUCLEOTIDE SEQUENCE [LARGE SCALE GENOMIC DNA]</scope>
    <source>
        <strain evidence="7 8">NRRL 64651</strain>
    </source>
</reference>
<dbReference type="EMBL" id="JAZAVK010000193">
    <property type="protein sequence ID" value="KAK7417103.1"/>
    <property type="molecule type" value="Genomic_DNA"/>
</dbReference>
<dbReference type="PROSITE" id="PS50011">
    <property type="entry name" value="PROTEIN_KINASE_DOM"/>
    <property type="match status" value="1"/>
</dbReference>
<keyword evidence="2" id="KW-0808">Transferase</keyword>
<dbReference type="Pfam" id="PF00069">
    <property type="entry name" value="Pkinase"/>
    <property type="match status" value="1"/>
</dbReference>
<dbReference type="InterPro" id="IPR011009">
    <property type="entry name" value="Kinase-like_dom_sf"/>
</dbReference>
<evidence type="ECO:0000313" key="8">
    <source>
        <dbReference type="Proteomes" id="UP001498421"/>
    </source>
</evidence>
<dbReference type="InterPro" id="IPR000719">
    <property type="entry name" value="Prot_kinase_dom"/>
</dbReference>
<evidence type="ECO:0000259" key="6">
    <source>
        <dbReference type="PROSITE" id="PS50011"/>
    </source>
</evidence>
<dbReference type="EC" id="2.7.11.1" evidence="1"/>
<dbReference type="Gene3D" id="1.10.510.10">
    <property type="entry name" value="Transferase(Phosphotransferase) domain 1"/>
    <property type="match status" value="1"/>
</dbReference>
<feature type="domain" description="Protein kinase" evidence="6">
    <location>
        <begin position="1"/>
        <end position="183"/>
    </location>
</feature>
<dbReference type="PANTHER" id="PTHR43671:SF13">
    <property type="entry name" value="SERINE_THREONINE-PROTEIN KINASE NEK2"/>
    <property type="match status" value="1"/>
</dbReference>
<evidence type="ECO:0000256" key="2">
    <source>
        <dbReference type="ARBA" id="ARBA00022679"/>
    </source>
</evidence>
<proteinExistence type="predicted"/>
<evidence type="ECO:0000256" key="4">
    <source>
        <dbReference type="ARBA" id="ARBA00022777"/>
    </source>
</evidence>
<keyword evidence="8" id="KW-1185">Reference proteome</keyword>
<sequence>MNQDDKVKVFALKRFRDRPTRDDYENEKYVLKALAAIPHRHSVCFLSAWVGPDAQCILFPLAAGDLRGFLESGSPPSSPEPWVFEQMLAEDQLAKRVGFHHDLKPANILLFMGASDTSATWKICDFGSDAVEYLASDSSEDVYNRKASTGDPVYSAPEYIVDGKVFRPKDVWSLGCIFLEVFT</sequence>
<keyword evidence="4" id="KW-0418">Kinase</keyword>
<gene>
    <name evidence="7" type="ORF">QQZ08_011762</name>
</gene>
<name>A0ABR1H7K5_9HYPO</name>
<keyword evidence="5" id="KW-0067">ATP-binding</keyword>
<keyword evidence="3" id="KW-0547">Nucleotide-binding</keyword>
<dbReference type="InterPro" id="IPR050660">
    <property type="entry name" value="NEK_Ser/Thr_kinase"/>
</dbReference>
<comment type="caution">
    <text evidence="7">The sequence shown here is derived from an EMBL/GenBank/DDBJ whole genome shotgun (WGS) entry which is preliminary data.</text>
</comment>
<evidence type="ECO:0000256" key="5">
    <source>
        <dbReference type="ARBA" id="ARBA00022840"/>
    </source>
</evidence>
<accession>A0ABR1H7K5</accession>
<dbReference type="PANTHER" id="PTHR43671">
    <property type="entry name" value="SERINE/THREONINE-PROTEIN KINASE NEK"/>
    <property type="match status" value="1"/>
</dbReference>
<dbReference type="Proteomes" id="UP001498421">
    <property type="component" value="Unassembled WGS sequence"/>
</dbReference>
<dbReference type="SUPFAM" id="SSF56112">
    <property type="entry name" value="Protein kinase-like (PK-like)"/>
    <property type="match status" value="1"/>
</dbReference>